<dbReference type="InterPro" id="IPR011989">
    <property type="entry name" value="ARM-like"/>
</dbReference>
<dbReference type="InterPro" id="IPR032460">
    <property type="entry name" value="Symplekin/Pta1_N"/>
</dbReference>
<evidence type="ECO:0000313" key="7">
    <source>
        <dbReference type="EMBL" id="GJJ67861.1"/>
    </source>
</evidence>
<proteinExistence type="predicted"/>
<comment type="subcellular location">
    <subcellularLocation>
        <location evidence="1">Nucleus</location>
    </subcellularLocation>
</comment>
<dbReference type="GO" id="GO:0006397">
    <property type="term" value="P:mRNA processing"/>
    <property type="evidence" value="ECO:0007669"/>
    <property type="project" value="UniProtKB-KW"/>
</dbReference>
<feature type="compositionally biased region" description="Polar residues" evidence="4">
    <location>
        <begin position="929"/>
        <end position="950"/>
    </location>
</feature>
<keyword evidence="3" id="KW-0539">Nucleus</keyword>
<feature type="compositionally biased region" description="Pro residues" evidence="4">
    <location>
        <begin position="365"/>
        <end position="381"/>
    </location>
</feature>
<evidence type="ECO:0000259" key="6">
    <source>
        <dbReference type="Pfam" id="PF12295"/>
    </source>
</evidence>
<evidence type="ECO:0000256" key="4">
    <source>
        <dbReference type="SAM" id="MobiDB-lite"/>
    </source>
</evidence>
<feature type="region of interest" description="Disordered" evidence="4">
    <location>
        <begin position="923"/>
        <end position="950"/>
    </location>
</feature>
<feature type="domain" description="Symplekin C-terminal" evidence="6">
    <location>
        <begin position="1061"/>
        <end position="1289"/>
    </location>
</feature>
<reference evidence="7" key="2">
    <citation type="journal article" date="2022" name="Microbiol. Resour. Announc.">
        <title>Whole-Genome Sequence of Entomortierella parvispora E1425, a Mucoromycotan Fungus Associated with Burkholderiaceae-Related Endosymbiotic Bacteria.</title>
        <authorList>
            <person name="Herlambang A."/>
            <person name="Guo Y."/>
            <person name="Takashima Y."/>
            <person name="Narisawa K."/>
            <person name="Ohta H."/>
            <person name="Nishizawa T."/>
        </authorList>
    </citation>
    <scope>NUCLEOTIDE SEQUENCE</scope>
    <source>
        <strain evidence="7">E1425</strain>
    </source>
</reference>
<dbReference type="GO" id="GO:0005847">
    <property type="term" value="C:mRNA cleavage and polyadenylation specificity factor complex"/>
    <property type="evidence" value="ECO:0007669"/>
    <property type="project" value="TreeGrafter"/>
</dbReference>
<evidence type="ECO:0000313" key="8">
    <source>
        <dbReference type="Proteomes" id="UP000827284"/>
    </source>
</evidence>
<feature type="region of interest" description="Disordered" evidence="4">
    <location>
        <begin position="1329"/>
        <end position="1366"/>
    </location>
</feature>
<feature type="region of interest" description="Disordered" evidence="4">
    <location>
        <begin position="320"/>
        <end position="383"/>
    </location>
</feature>
<gene>
    <name evidence="7" type="ORF">EMPS_00207</name>
</gene>
<dbReference type="PANTHER" id="PTHR15245">
    <property type="entry name" value="SYMPLEKIN-RELATED"/>
    <property type="match status" value="1"/>
</dbReference>
<organism evidence="7 8">
    <name type="scientific">Entomortierella parvispora</name>
    <dbReference type="NCBI Taxonomy" id="205924"/>
    <lineage>
        <taxon>Eukaryota</taxon>
        <taxon>Fungi</taxon>
        <taxon>Fungi incertae sedis</taxon>
        <taxon>Mucoromycota</taxon>
        <taxon>Mortierellomycotina</taxon>
        <taxon>Mortierellomycetes</taxon>
        <taxon>Mortierellales</taxon>
        <taxon>Mortierellaceae</taxon>
        <taxon>Entomortierella</taxon>
    </lineage>
</organism>
<dbReference type="Pfam" id="PF11935">
    <property type="entry name" value="SYMPK_PTA1_N"/>
    <property type="match status" value="1"/>
</dbReference>
<keyword evidence="8" id="KW-1185">Reference proteome</keyword>
<feature type="compositionally biased region" description="Basic and acidic residues" evidence="4">
    <location>
        <begin position="327"/>
        <end position="338"/>
    </location>
</feature>
<feature type="compositionally biased region" description="Basic and acidic residues" evidence="4">
    <location>
        <begin position="862"/>
        <end position="873"/>
    </location>
</feature>
<dbReference type="Gene3D" id="1.25.10.10">
    <property type="entry name" value="Leucine-rich Repeat Variant"/>
    <property type="match status" value="1"/>
</dbReference>
<dbReference type="EMBL" id="BQFW01000001">
    <property type="protein sequence ID" value="GJJ67861.1"/>
    <property type="molecule type" value="Genomic_DNA"/>
</dbReference>
<dbReference type="PANTHER" id="PTHR15245:SF20">
    <property type="entry name" value="SYMPLEKIN"/>
    <property type="match status" value="1"/>
</dbReference>
<protein>
    <submittedName>
        <fullName evidence="7">Symplekin</fullName>
    </submittedName>
</protein>
<dbReference type="InterPro" id="IPR021850">
    <property type="entry name" value="Symplekin/Pta1"/>
</dbReference>
<dbReference type="Pfam" id="PF12295">
    <property type="entry name" value="Symplekin_C"/>
    <property type="match status" value="1"/>
</dbReference>
<dbReference type="Proteomes" id="UP000827284">
    <property type="component" value="Unassembled WGS sequence"/>
</dbReference>
<feature type="compositionally biased region" description="Basic and acidic residues" evidence="4">
    <location>
        <begin position="1338"/>
        <end position="1347"/>
    </location>
</feature>
<dbReference type="OrthoDB" id="331600at2759"/>
<name>A0A9P3GZM7_9FUNG</name>
<sequence length="1366" mass="149805">MDIQLSLQAHLNHASVAASPQELSDHLAAFSRDWKQEPTLEQFDAGLSLLRDQKSPASVETVSLWWLGYVQLCVLSEQIDTFSPELSHALSKAADSLANLLQSNSGTIVKRAIQVSASIYPVVFRICCQGTDQHVNLWNEYAIRIKKLVLGQNFGSSNEGILISVCKYMQTVIQTQSISQPNSTPREPNDASLDKIPPNHPYLIRDMLHQEADRFLGEILAVVQRPTVSSTVVTAVINQTSVLQRARPQFMPFVLSKWTAFTRSIPAHFTPLQTKFVDKSIRIQLISLARMQLQAQQSDALTAILSTYGIRFSGGALSRSQQQQLLQKDRDNGDDTKRSGKRSRPANGDDDMDMKRAKSEIDVHTPPPQGPPPPPPLPAIPPGFGQTLLGQINITQLPVHHVVDIIFETLAVNPVPHLFHSFLSTLPSMPLKHGPLPLPPPGVGPPPPGLLHQFPPPPMPGMMPPPPGFLPPPPHMLPPGPGGLMIGVQQEPKREPNLANLQLPTVGNETRVNTIVMAPKHAPLRLPSRPVVVKSEAVVIGKTAARKDSSPEHETKMEIKLAPEESQQKLKQETLKLKLVELETPTANASGGDKEANRHLLKAAFERILESENVISVPGATGRKMLEAAAAGHSQGGTSSNALVPFEAAENDHTTKVVTKADWMTIVSRLLTRAFPTDADSDSSEPKMKQRMVEYICQDFKQRRELALTWLHEEWYYDNQTRLQEDGSERQPQYLWCLYKILDGITSGTTRLDAKDRGLTRFLLEVPELPEGAVEVIQRYCDDPDRAQLGITCLRDIVNLRPPSRERALEIILQYTTHPEKLQRSIAIVTTKKWYLEHPTVGPKVEEFALAQLELLKDIEGPNRDAFEERRDLSSTQPYQGPDAPGMDGVEITGSTSAAQPLVKTEVKTEIKMEPRIDQDHVGIKEQSSEPSSLPLTTMHHSTGTSSLSFEQATRDAEDNIGRILDLYFSLCAKNHGLLGVMFDNYISYSPFVQKVIRTRIQPLINSIKSDSPKLLALIRNFPMGAEMLALRIVVLLTDAAKPSAGLVEAVQAAVTQHDLNARFLIPILGGLTKEEVIASLPRIVGLLKNTERERRIVTDVFIKLLTGTAGIPAGASAAASGSTQPPAQGRTESTSGAAGALVPQAQQSAGSAANPSRGLVLSPSELLIQLHSMEDTVGWKAACEAIDICFNHPEIFKSEIIAVVLQQLLDQPQIPSLFMRTVIQAITLYKNLVGFVNSMILARLVAKKVWTRPVLWKGFIRCAKVMQPTSSSVLASLPKPQLKEVLAQEPSLKESVDAYVKAKSSGRRVGGGVTKQLNVQNVAAAAVAAPDAASAPTEKEGNTEEKTEQEETTIVKSDPQEEEVM</sequence>
<evidence type="ECO:0000256" key="1">
    <source>
        <dbReference type="ARBA" id="ARBA00004123"/>
    </source>
</evidence>
<reference evidence="7" key="1">
    <citation type="submission" date="2021-11" db="EMBL/GenBank/DDBJ databases">
        <authorList>
            <person name="Herlambang A."/>
            <person name="Guo Y."/>
            <person name="Takashima Y."/>
            <person name="Nishizawa T."/>
        </authorList>
    </citation>
    <scope>NUCLEOTIDE SEQUENCE</scope>
    <source>
        <strain evidence="7">E1425</strain>
    </source>
</reference>
<keyword evidence="2" id="KW-0507">mRNA processing</keyword>
<feature type="compositionally biased region" description="Basic and acidic residues" evidence="4">
    <location>
        <begin position="353"/>
        <end position="363"/>
    </location>
</feature>
<evidence type="ECO:0000256" key="3">
    <source>
        <dbReference type="ARBA" id="ARBA00023242"/>
    </source>
</evidence>
<comment type="caution">
    <text evidence="7">The sequence shown here is derived from an EMBL/GenBank/DDBJ whole genome shotgun (WGS) entry which is preliminary data.</text>
</comment>
<evidence type="ECO:0000259" key="5">
    <source>
        <dbReference type="Pfam" id="PF11935"/>
    </source>
</evidence>
<feature type="compositionally biased region" description="Low complexity" evidence="4">
    <location>
        <begin position="1116"/>
        <end position="1128"/>
    </location>
</feature>
<evidence type="ECO:0000256" key="2">
    <source>
        <dbReference type="ARBA" id="ARBA00022664"/>
    </source>
</evidence>
<feature type="region of interest" description="Disordered" evidence="4">
    <location>
        <begin position="862"/>
        <end position="901"/>
    </location>
</feature>
<dbReference type="InterPro" id="IPR022075">
    <property type="entry name" value="Symplekin_C"/>
</dbReference>
<accession>A0A9P3GZM7</accession>
<feature type="domain" description="Symplekin/Pta1 N-terminal" evidence="5">
    <location>
        <begin position="107"/>
        <end position="304"/>
    </location>
</feature>
<feature type="region of interest" description="Disordered" evidence="4">
    <location>
        <begin position="1116"/>
        <end position="1137"/>
    </location>
</feature>